<dbReference type="SUPFAM" id="SSF49464">
    <property type="entry name" value="Carboxypeptidase regulatory domain-like"/>
    <property type="match status" value="1"/>
</dbReference>
<dbReference type="Pfam" id="PF07715">
    <property type="entry name" value="Plug"/>
    <property type="match status" value="1"/>
</dbReference>
<feature type="domain" description="TonB-dependent receptor plug" evidence="10">
    <location>
        <begin position="113"/>
        <end position="217"/>
    </location>
</feature>
<evidence type="ECO:0000313" key="11">
    <source>
        <dbReference type="EMBL" id="SFW26483.1"/>
    </source>
</evidence>
<dbReference type="InterPro" id="IPR023996">
    <property type="entry name" value="TonB-dep_OMP_SusC/RagA"/>
</dbReference>
<keyword evidence="12" id="KW-1185">Reference proteome</keyword>
<dbReference type="GO" id="GO:0044718">
    <property type="term" value="P:siderophore transmembrane transport"/>
    <property type="evidence" value="ECO:0007669"/>
    <property type="project" value="TreeGrafter"/>
</dbReference>
<evidence type="ECO:0000259" key="10">
    <source>
        <dbReference type="Pfam" id="PF07715"/>
    </source>
</evidence>
<dbReference type="InterPro" id="IPR037066">
    <property type="entry name" value="Plug_dom_sf"/>
</dbReference>
<comment type="similarity">
    <text evidence="8">Belongs to the TonB-dependent receptor family.</text>
</comment>
<evidence type="ECO:0000256" key="6">
    <source>
        <dbReference type="ARBA" id="ARBA00023136"/>
    </source>
</evidence>
<dbReference type="PROSITE" id="PS52016">
    <property type="entry name" value="TONB_DEPENDENT_REC_3"/>
    <property type="match status" value="1"/>
</dbReference>
<dbReference type="InterPro" id="IPR036942">
    <property type="entry name" value="Beta-barrel_TonB_sf"/>
</dbReference>
<comment type="subcellular location">
    <subcellularLocation>
        <location evidence="1 8">Cell outer membrane</location>
        <topology evidence="1 8">Multi-pass membrane protein</topology>
    </subcellularLocation>
</comment>
<dbReference type="Gene3D" id="2.40.170.20">
    <property type="entry name" value="TonB-dependent receptor, beta-barrel domain"/>
    <property type="match status" value="1"/>
</dbReference>
<name>A0A1K1MTQ4_9FLAO</name>
<dbReference type="SUPFAM" id="SSF56935">
    <property type="entry name" value="Porins"/>
    <property type="match status" value="1"/>
</dbReference>
<dbReference type="EMBL" id="FPIY01000001">
    <property type="protein sequence ID" value="SFW26483.1"/>
    <property type="molecule type" value="Genomic_DNA"/>
</dbReference>
<reference evidence="12" key="1">
    <citation type="submission" date="2016-11" db="EMBL/GenBank/DDBJ databases">
        <authorList>
            <person name="Varghese N."/>
            <person name="Submissions S."/>
        </authorList>
    </citation>
    <scope>NUCLEOTIDE SEQUENCE [LARGE SCALE GENOMIC DNA]</scope>
    <source>
        <strain evidence="12">DSM 24786</strain>
    </source>
</reference>
<evidence type="ECO:0000256" key="2">
    <source>
        <dbReference type="ARBA" id="ARBA00022448"/>
    </source>
</evidence>
<dbReference type="PANTHER" id="PTHR30069:SF29">
    <property type="entry name" value="HEMOGLOBIN AND HEMOGLOBIN-HAPTOGLOBIN-BINDING PROTEIN 1-RELATED"/>
    <property type="match status" value="1"/>
</dbReference>
<dbReference type="RefSeq" id="WP_072302547.1">
    <property type="nucleotide sequence ID" value="NZ_FPIY01000001.1"/>
</dbReference>
<feature type="signal peptide" evidence="9">
    <location>
        <begin position="1"/>
        <end position="19"/>
    </location>
</feature>
<keyword evidence="2 8" id="KW-0813">Transport</keyword>
<keyword evidence="3 8" id="KW-1134">Transmembrane beta strand</keyword>
<keyword evidence="4 8" id="KW-0812">Transmembrane</keyword>
<dbReference type="PANTHER" id="PTHR30069">
    <property type="entry name" value="TONB-DEPENDENT OUTER MEMBRANE RECEPTOR"/>
    <property type="match status" value="1"/>
</dbReference>
<dbReference type="Gene3D" id="2.170.130.10">
    <property type="entry name" value="TonB-dependent receptor, plug domain"/>
    <property type="match status" value="1"/>
</dbReference>
<dbReference type="InterPro" id="IPR039426">
    <property type="entry name" value="TonB-dep_rcpt-like"/>
</dbReference>
<sequence length="1011" mass="110006">MKTKLTLLLIFSFCMVSYAQQSSVSGTITEQGTGLPIPGVNIIIKNSIKGVVSDFDGNYTIKDVPENAILQFSYLGYVSQEIKVNNQQKIDIVLIEDVSKLDEVVVIGYGGQKKKDITGAVSIVSSETIEELRPVDAAQALQGTSAGVSVTAPSGSPGGQFNITIRGINSNGDNGPLVVIDGYKGDLNSINPSDIESFSILKDAQAAIYGIEGANGVVLVTTKSGRKNSAIKINYNGYTGIQQTTRQLPYLNATEYGLLLNESYAANGSNLPYPNVSNLGTGTDWQDQLFDTAPITNHSISVTGGGEKSTYYFGGSFLEQDGIIASDKSNFSRGNVKVKLGFDLSDKLKFTTSANYFNNNRKTIGENALGSPLFNALNYAPTYALDQEDVSGFLGNEVINPLSQIANTYNKYDGSSVEGTFQLDYEPIDGLKITSRIGLKSYKDTQKIFAPIVNYGSGKVFNTDRSSVTQTKNTNNSYTWDTFVTYNKNFAEKHNTSFTIGTSAQRAWGDNLQGTGFDVPNNEWEFADISLANGLSEAKTSSSYIYDTRLSSFFGRLQYDYEGKYFLSAMIRRDGASDFAPDNRIDYFSSATAGWILSEESFLEDSDVINFLKLRASYGSLGNNVGDDLYRALLSGEATYVLNGGLVTGTANGRIPNPDATWETADKLDIGLDLNLFNNKIQITADYFLEDRNDLLIANFPVSGILGASAPGAGLPTVNAGTTRTKGIEFFVNYKENFSENLSLDLSYNVTKVDGEVTSVSNDIISEGGSFSVGQPSITRMEVGQPIGYFYGLKTDGVFQNQAEVDAAPSQAGLGSAASPGDLKYVDTNNDGEITIADRTNLGKAQADYIMGLNLRINYKNLDFGTYMYAELGKEMVRNYERDQPNINRSNLYLNRWTGEGTSNTVPRATIGATTNRLFSDFFVEDASFLRIQNIQLGYSLPDEFLEKIGVSKLRIYGSVNNAFTFTKYTGFDPAAQGVNQDGKLDVFSSGIDYGFYPVSRQFILGLNLSI</sequence>
<evidence type="ECO:0000256" key="4">
    <source>
        <dbReference type="ARBA" id="ARBA00022692"/>
    </source>
</evidence>
<keyword evidence="6 8" id="KW-0472">Membrane</keyword>
<organism evidence="11 12">
    <name type="scientific">Cellulophaga fucicola</name>
    <dbReference type="NCBI Taxonomy" id="76595"/>
    <lineage>
        <taxon>Bacteria</taxon>
        <taxon>Pseudomonadati</taxon>
        <taxon>Bacteroidota</taxon>
        <taxon>Flavobacteriia</taxon>
        <taxon>Flavobacteriales</taxon>
        <taxon>Flavobacteriaceae</taxon>
        <taxon>Cellulophaga</taxon>
    </lineage>
</organism>
<evidence type="ECO:0000256" key="1">
    <source>
        <dbReference type="ARBA" id="ARBA00004571"/>
    </source>
</evidence>
<dbReference type="GO" id="GO:0015344">
    <property type="term" value="F:siderophore uptake transmembrane transporter activity"/>
    <property type="evidence" value="ECO:0007669"/>
    <property type="project" value="TreeGrafter"/>
</dbReference>
<dbReference type="AlphaFoldDB" id="A0A1K1MTQ4"/>
<feature type="chain" id="PRO_5012408079" evidence="9">
    <location>
        <begin position="20"/>
        <end position="1011"/>
    </location>
</feature>
<evidence type="ECO:0000256" key="7">
    <source>
        <dbReference type="ARBA" id="ARBA00023237"/>
    </source>
</evidence>
<dbReference type="InterPro" id="IPR012910">
    <property type="entry name" value="Plug_dom"/>
</dbReference>
<gene>
    <name evidence="11" type="ORF">SAMN05660313_00900</name>
</gene>
<dbReference type="Pfam" id="PF13715">
    <property type="entry name" value="CarbopepD_reg_2"/>
    <property type="match status" value="1"/>
</dbReference>
<dbReference type="OrthoDB" id="9768177at2"/>
<proteinExistence type="inferred from homology"/>
<accession>A0A1K1MTQ4</accession>
<dbReference type="Proteomes" id="UP000183257">
    <property type="component" value="Unassembled WGS sequence"/>
</dbReference>
<evidence type="ECO:0000256" key="9">
    <source>
        <dbReference type="SAM" id="SignalP"/>
    </source>
</evidence>
<dbReference type="GO" id="GO:0009279">
    <property type="term" value="C:cell outer membrane"/>
    <property type="evidence" value="ECO:0007669"/>
    <property type="project" value="UniProtKB-SubCell"/>
</dbReference>
<protein>
    <submittedName>
        <fullName evidence="11">TonB-linked outer membrane protein, SusC/RagA family</fullName>
    </submittedName>
</protein>
<dbReference type="InterPro" id="IPR008969">
    <property type="entry name" value="CarboxyPept-like_regulatory"/>
</dbReference>
<evidence type="ECO:0000256" key="5">
    <source>
        <dbReference type="ARBA" id="ARBA00022729"/>
    </source>
</evidence>
<dbReference type="STRING" id="76595.SAMN05660313_00900"/>
<evidence type="ECO:0000313" key="12">
    <source>
        <dbReference type="Proteomes" id="UP000183257"/>
    </source>
</evidence>
<evidence type="ECO:0000256" key="8">
    <source>
        <dbReference type="PROSITE-ProRule" id="PRU01360"/>
    </source>
</evidence>
<dbReference type="NCBIfam" id="TIGR04056">
    <property type="entry name" value="OMP_RagA_SusC"/>
    <property type="match status" value="1"/>
</dbReference>
<dbReference type="Gene3D" id="2.60.40.1120">
    <property type="entry name" value="Carboxypeptidase-like, regulatory domain"/>
    <property type="match status" value="1"/>
</dbReference>
<evidence type="ECO:0000256" key="3">
    <source>
        <dbReference type="ARBA" id="ARBA00022452"/>
    </source>
</evidence>
<keyword evidence="7 8" id="KW-0998">Cell outer membrane</keyword>
<keyword evidence="5 9" id="KW-0732">Signal</keyword>
<dbReference type="InterPro" id="IPR023997">
    <property type="entry name" value="TonB-dep_OMP_SusC/RagA_CS"/>
</dbReference>
<dbReference type="NCBIfam" id="TIGR04057">
    <property type="entry name" value="SusC_RagA_signa"/>
    <property type="match status" value="1"/>
</dbReference>